<dbReference type="InterPro" id="IPR007267">
    <property type="entry name" value="GtrA_DPMS_TM"/>
</dbReference>
<dbReference type="OrthoDB" id="2302003at2"/>
<accession>A0A5N1IE99</accession>
<dbReference type="Proteomes" id="UP001385848">
    <property type="component" value="Unassembled WGS sequence"/>
</dbReference>
<dbReference type="InterPro" id="IPR051401">
    <property type="entry name" value="GtrA_CellWall_Glycosyl"/>
</dbReference>
<evidence type="ECO:0000256" key="4">
    <source>
        <dbReference type="ARBA" id="ARBA00022989"/>
    </source>
</evidence>
<keyword evidence="3 6" id="KW-0812">Transmembrane</keyword>
<keyword evidence="4 6" id="KW-1133">Transmembrane helix</keyword>
<keyword evidence="11" id="KW-1185">Reference proteome</keyword>
<evidence type="ECO:0000313" key="11">
    <source>
        <dbReference type="Proteomes" id="UP001385848"/>
    </source>
</evidence>
<feature type="transmembrane region" description="Helical" evidence="6">
    <location>
        <begin position="17"/>
        <end position="38"/>
    </location>
</feature>
<dbReference type="AlphaFoldDB" id="A0A5N1IE99"/>
<evidence type="ECO:0000256" key="1">
    <source>
        <dbReference type="ARBA" id="ARBA00004141"/>
    </source>
</evidence>
<evidence type="ECO:0000256" key="2">
    <source>
        <dbReference type="ARBA" id="ARBA00009399"/>
    </source>
</evidence>
<feature type="domain" description="GtrA/DPMS transmembrane" evidence="7">
    <location>
        <begin position="20"/>
        <end position="133"/>
    </location>
</feature>
<evidence type="ECO:0000313" key="8">
    <source>
        <dbReference type="EMBL" id="KAA9323638.1"/>
    </source>
</evidence>
<dbReference type="Proteomes" id="UP000327236">
    <property type="component" value="Unassembled WGS sequence"/>
</dbReference>
<dbReference type="GO" id="GO:0000271">
    <property type="term" value="P:polysaccharide biosynthetic process"/>
    <property type="evidence" value="ECO:0007669"/>
    <property type="project" value="InterPro"/>
</dbReference>
<feature type="transmembrane region" description="Helical" evidence="6">
    <location>
        <begin position="83"/>
        <end position="104"/>
    </location>
</feature>
<dbReference type="KEGG" id="lje:BUE77_04125"/>
<evidence type="ECO:0000256" key="6">
    <source>
        <dbReference type="SAM" id="Phobius"/>
    </source>
</evidence>
<sequence length="138" mass="16141">MIEKIISLIKSDDFREFVIYGFIGVFGLFIDFGLFWLLTKFTALPVEVANFISSSCALVNNFYMNTYLNFHVRDHLLSRFIKYYIIGQITTLITTTCLFIFVTLMHQNEMVVKVISTFLATMLQFVVNKVFTFKKEEL</sequence>
<comment type="similarity">
    <text evidence="2">Belongs to the GtrA family.</text>
</comment>
<reference evidence="8 10" key="1">
    <citation type="submission" date="2019-09" db="EMBL/GenBank/DDBJ databases">
        <title>Draft genome sequence assemblies of isolates from the urinary tract.</title>
        <authorList>
            <person name="Mores C.R."/>
            <person name="Putonti C."/>
            <person name="Wolfe A.J."/>
        </authorList>
    </citation>
    <scope>NUCLEOTIDE SEQUENCE [LARGE SCALE GENOMIC DNA]</scope>
    <source>
        <strain evidence="8 10">UMB246</strain>
    </source>
</reference>
<organism evidence="8 10">
    <name type="scientific">Lactobacillus jensenii</name>
    <dbReference type="NCBI Taxonomy" id="109790"/>
    <lineage>
        <taxon>Bacteria</taxon>
        <taxon>Bacillati</taxon>
        <taxon>Bacillota</taxon>
        <taxon>Bacilli</taxon>
        <taxon>Lactobacillales</taxon>
        <taxon>Lactobacillaceae</taxon>
        <taxon>Lactobacillus</taxon>
    </lineage>
</organism>
<dbReference type="PANTHER" id="PTHR38459">
    <property type="entry name" value="PROPHAGE BACTOPRENOL-LINKED GLUCOSE TRANSLOCASE HOMOLOG"/>
    <property type="match status" value="1"/>
</dbReference>
<evidence type="ECO:0000313" key="10">
    <source>
        <dbReference type="Proteomes" id="UP000327236"/>
    </source>
</evidence>
<dbReference type="GeneID" id="31742894"/>
<feature type="transmembrane region" description="Helical" evidence="6">
    <location>
        <begin position="44"/>
        <end position="63"/>
    </location>
</feature>
<evidence type="ECO:0000313" key="9">
    <source>
        <dbReference type="EMBL" id="MEL0564689.1"/>
    </source>
</evidence>
<dbReference type="GO" id="GO:0005886">
    <property type="term" value="C:plasma membrane"/>
    <property type="evidence" value="ECO:0007669"/>
    <property type="project" value="TreeGrafter"/>
</dbReference>
<feature type="transmembrane region" description="Helical" evidence="6">
    <location>
        <begin position="110"/>
        <end position="131"/>
    </location>
</feature>
<evidence type="ECO:0000256" key="3">
    <source>
        <dbReference type="ARBA" id="ARBA00022692"/>
    </source>
</evidence>
<comment type="caution">
    <text evidence="8">The sequence shown here is derived from an EMBL/GenBank/DDBJ whole genome shotgun (WGS) entry which is preliminary data.</text>
</comment>
<protein>
    <submittedName>
        <fullName evidence="8">GtrA family protein</fullName>
    </submittedName>
</protein>
<dbReference type="EMBL" id="VYWW01000007">
    <property type="protein sequence ID" value="KAA9323638.1"/>
    <property type="molecule type" value="Genomic_DNA"/>
</dbReference>
<comment type="subcellular location">
    <subcellularLocation>
        <location evidence="1">Membrane</location>
        <topology evidence="1">Multi-pass membrane protein</topology>
    </subcellularLocation>
</comment>
<evidence type="ECO:0000256" key="5">
    <source>
        <dbReference type="ARBA" id="ARBA00023136"/>
    </source>
</evidence>
<gene>
    <name evidence="9" type="ORF">AAC431_01945</name>
    <name evidence="8" type="ORF">F6H94_02445</name>
</gene>
<dbReference type="PANTHER" id="PTHR38459:SF1">
    <property type="entry name" value="PROPHAGE BACTOPRENOL-LINKED GLUCOSE TRANSLOCASE HOMOLOG"/>
    <property type="match status" value="1"/>
</dbReference>
<dbReference type="EMBL" id="JBBVUL010000003">
    <property type="protein sequence ID" value="MEL0564689.1"/>
    <property type="molecule type" value="Genomic_DNA"/>
</dbReference>
<dbReference type="RefSeq" id="WP_006584843.1">
    <property type="nucleotide sequence ID" value="NZ_CATOUV010000001.1"/>
</dbReference>
<proteinExistence type="inferred from homology"/>
<dbReference type="Pfam" id="PF04138">
    <property type="entry name" value="GtrA_DPMS_TM"/>
    <property type="match status" value="1"/>
</dbReference>
<keyword evidence="5 6" id="KW-0472">Membrane</keyword>
<reference evidence="9 11" key="2">
    <citation type="submission" date="2024-04" db="EMBL/GenBank/DDBJ databases">
        <title>Three lactobacilli isolated from voided urine samples from females with type 2 diabetes.</title>
        <authorList>
            <person name="Kula A."/>
            <person name="Stegman N."/>
            <person name="Putonti C."/>
        </authorList>
    </citation>
    <scope>NUCLEOTIDE SEQUENCE [LARGE SCALE GENOMIC DNA]</scope>
    <source>
        <strain evidence="9 11">1855</strain>
    </source>
</reference>
<evidence type="ECO:0000259" key="7">
    <source>
        <dbReference type="Pfam" id="PF04138"/>
    </source>
</evidence>
<name>A0A5N1IE99_LACJE</name>